<evidence type="ECO:0000256" key="1">
    <source>
        <dbReference type="SAM" id="Phobius"/>
    </source>
</evidence>
<comment type="caution">
    <text evidence="2">The sequence shown here is derived from an EMBL/GenBank/DDBJ whole genome shotgun (WGS) entry which is preliminary data.</text>
</comment>
<name>A0A2U2HGT8_9BURK</name>
<protein>
    <submittedName>
        <fullName evidence="2">Uncharacterized protein</fullName>
    </submittedName>
</protein>
<keyword evidence="3" id="KW-1185">Reference proteome</keyword>
<keyword evidence="1" id="KW-0812">Transmembrane</keyword>
<evidence type="ECO:0000313" key="3">
    <source>
        <dbReference type="Proteomes" id="UP000241421"/>
    </source>
</evidence>
<gene>
    <name evidence="2" type="ORF">C7C56_019305</name>
</gene>
<feature type="transmembrane region" description="Helical" evidence="1">
    <location>
        <begin position="6"/>
        <end position="26"/>
    </location>
</feature>
<feature type="transmembrane region" description="Helical" evidence="1">
    <location>
        <begin position="105"/>
        <end position="128"/>
    </location>
</feature>
<dbReference type="EMBL" id="PXWF02000267">
    <property type="protein sequence ID" value="PWF44388.1"/>
    <property type="molecule type" value="Genomic_DNA"/>
</dbReference>
<proteinExistence type="predicted"/>
<dbReference type="AlphaFoldDB" id="A0A2U2HGT8"/>
<evidence type="ECO:0000313" key="2">
    <source>
        <dbReference type="EMBL" id="PWF44388.1"/>
    </source>
</evidence>
<reference evidence="2 3" key="1">
    <citation type="submission" date="2018-04" db="EMBL/GenBank/DDBJ databases">
        <title>Massilia violaceinigra sp. nov., a novel purple-pigmented bacterium isolated from Tianshan glacier, Xinjiang, China.</title>
        <authorList>
            <person name="Wang H."/>
        </authorList>
    </citation>
    <scope>NUCLEOTIDE SEQUENCE [LARGE SCALE GENOMIC DNA]</scope>
    <source>
        <strain evidence="2 3">B448-2</strain>
    </source>
</reference>
<organism evidence="2 3">
    <name type="scientific">Massilia glaciei</name>
    <dbReference type="NCBI Taxonomy" id="1524097"/>
    <lineage>
        <taxon>Bacteria</taxon>
        <taxon>Pseudomonadati</taxon>
        <taxon>Pseudomonadota</taxon>
        <taxon>Betaproteobacteria</taxon>
        <taxon>Burkholderiales</taxon>
        <taxon>Oxalobacteraceae</taxon>
        <taxon>Telluria group</taxon>
        <taxon>Massilia</taxon>
    </lineage>
</organism>
<dbReference type="RefSeq" id="WP_106759002.1">
    <property type="nucleotide sequence ID" value="NZ_PXWF02000267.1"/>
</dbReference>
<keyword evidence="1" id="KW-0472">Membrane</keyword>
<dbReference type="Proteomes" id="UP000241421">
    <property type="component" value="Unassembled WGS sequence"/>
</dbReference>
<dbReference type="OrthoDB" id="9173395at2"/>
<sequence>MVLAIAIAMVVAVGLFLVALGLAALFRPPAARRFLLGFAGSAAKHYAELGIRLAVGAALLIASPSMVGSEVVAGAGLVLLVTTGFMLFLPWRWHRAFALKAVPSALAYLPIIGLSSVALGVAVLWSLLATSAV</sequence>
<keyword evidence="1" id="KW-1133">Transmembrane helix</keyword>
<accession>A0A2U2HGT8</accession>
<feature type="transmembrane region" description="Helical" evidence="1">
    <location>
        <begin position="71"/>
        <end position="93"/>
    </location>
</feature>